<dbReference type="Proteomes" id="UP000030378">
    <property type="component" value="Unassembled WGS sequence"/>
</dbReference>
<dbReference type="PANTHER" id="PTHR42760:SF40">
    <property type="entry name" value="3-OXOACYL-[ACYL-CARRIER-PROTEIN] REDUCTASE, CHLOROPLASTIC"/>
    <property type="match status" value="1"/>
</dbReference>
<evidence type="ECO:0000256" key="1">
    <source>
        <dbReference type="ARBA" id="ARBA00006484"/>
    </source>
</evidence>
<dbReference type="PRINTS" id="PR00080">
    <property type="entry name" value="SDRFAMILY"/>
</dbReference>
<dbReference type="PROSITE" id="PS00061">
    <property type="entry name" value="ADH_SHORT"/>
    <property type="match status" value="1"/>
</dbReference>
<comment type="caution">
    <text evidence="2">The sequence shown here is derived from an EMBL/GenBank/DDBJ whole genome shotgun (WGS) entry which is preliminary data.</text>
</comment>
<proteinExistence type="inferred from homology"/>
<dbReference type="GO" id="GO:0030497">
    <property type="term" value="P:fatty acid elongation"/>
    <property type="evidence" value="ECO:0007669"/>
    <property type="project" value="TreeGrafter"/>
</dbReference>
<accession>A0AAP8PKH3</accession>
<dbReference type="AlphaFoldDB" id="A0AAP8PKH3"/>
<dbReference type="InterPro" id="IPR036291">
    <property type="entry name" value="NAD(P)-bd_dom_sf"/>
</dbReference>
<evidence type="ECO:0000313" key="2">
    <source>
        <dbReference type="EMBL" id="PNO71441.1"/>
    </source>
</evidence>
<name>A0AAP8PKH3_SERMA</name>
<dbReference type="Pfam" id="PF13561">
    <property type="entry name" value="adh_short_C2"/>
    <property type="match status" value="1"/>
</dbReference>
<comment type="similarity">
    <text evidence="1">Belongs to the short-chain dehydrogenases/reductases (SDR) family.</text>
</comment>
<dbReference type="SUPFAM" id="SSF51735">
    <property type="entry name" value="NAD(P)-binding Rossmann-fold domains"/>
    <property type="match status" value="1"/>
</dbReference>
<evidence type="ECO:0000313" key="3">
    <source>
        <dbReference type="Proteomes" id="UP000030378"/>
    </source>
</evidence>
<protein>
    <submittedName>
        <fullName evidence="2">SDR family NAD(P)-dependent oxidoreductase</fullName>
    </submittedName>
</protein>
<dbReference type="EMBL" id="JTBC02000002">
    <property type="protein sequence ID" value="PNO71441.1"/>
    <property type="molecule type" value="Genomic_DNA"/>
</dbReference>
<dbReference type="PRINTS" id="PR00081">
    <property type="entry name" value="GDHRDH"/>
</dbReference>
<dbReference type="GO" id="GO:0016616">
    <property type="term" value="F:oxidoreductase activity, acting on the CH-OH group of donors, NAD or NADP as acceptor"/>
    <property type="evidence" value="ECO:0007669"/>
    <property type="project" value="TreeGrafter"/>
</dbReference>
<dbReference type="PANTHER" id="PTHR42760">
    <property type="entry name" value="SHORT-CHAIN DEHYDROGENASES/REDUCTASES FAMILY MEMBER"/>
    <property type="match status" value="1"/>
</dbReference>
<gene>
    <name evidence="2" type="ORF">MC70_006900</name>
</gene>
<dbReference type="Gene3D" id="3.40.50.720">
    <property type="entry name" value="NAD(P)-binding Rossmann-like Domain"/>
    <property type="match status" value="1"/>
</dbReference>
<reference evidence="3" key="1">
    <citation type="submission" date="2017-12" db="EMBL/GenBank/DDBJ databases">
        <title>FDA dAtabase for Regulatory Grade micrObial Sequences (FDA-ARGOS): Supporting development and validation of Infectious Disease Dx tests.</title>
        <authorList>
            <person name="Campos J."/>
            <person name="Goldberg B."/>
            <person name="Tallon L."/>
            <person name="Sadzewicz L."/>
            <person name="Sengamalay N."/>
            <person name="Ott S."/>
            <person name="Godinez A."/>
            <person name="Nagaraj S."/>
            <person name="Vavikolanu K."/>
            <person name="Vyas G."/>
            <person name="Nadendla S."/>
            <person name="Aluvathingal J."/>
            <person name="Geyer C."/>
            <person name="Nandy P."/>
            <person name="Hobson J."/>
            <person name="Sichtig H."/>
        </authorList>
    </citation>
    <scope>NUCLEOTIDE SEQUENCE [LARGE SCALE GENOMIC DNA]</scope>
    <source>
        <strain evidence="3">FDAARGOS_79</strain>
    </source>
</reference>
<organism evidence="2 3">
    <name type="scientific">Serratia marcescens</name>
    <dbReference type="NCBI Taxonomy" id="615"/>
    <lineage>
        <taxon>Bacteria</taxon>
        <taxon>Pseudomonadati</taxon>
        <taxon>Pseudomonadota</taxon>
        <taxon>Gammaproteobacteria</taxon>
        <taxon>Enterobacterales</taxon>
        <taxon>Yersiniaceae</taxon>
        <taxon>Serratia</taxon>
    </lineage>
</organism>
<dbReference type="InterPro" id="IPR020904">
    <property type="entry name" value="Sc_DH/Rdtase_CS"/>
</dbReference>
<dbReference type="RefSeq" id="WP_087763201.1">
    <property type="nucleotide sequence ID" value="NZ_JTBC02000002.1"/>
</dbReference>
<sequence length="259" mass="27290">MIEKLSSPQPVALISGAASGIGLALAEEYARRGVRIAAGYFPQDPHDYRQAAERVASAGGDALWLELDVASTASVEAFALRAAEHFGRVDYAVANAGLLRRSPLEEMSDQQWHEMLNVDLSGVMRLFRAAIGQMRGGGSLVAVSSIAGGVYGWQDHAHYAAAKAGIPGICRSLAVELAPRGIRCNAVIPGLIETPQSLDETHSLGPAGLAKAARGIPLGRVGRPQEVAALIRFLTGDEASYITGQSLIIDGGLTVRWPE</sequence>
<dbReference type="FunFam" id="3.40.50.720:FF:000084">
    <property type="entry name" value="Short-chain dehydrogenase reductase"/>
    <property type="match status" value="1"/>
</dbReference>
<dbReference type="InterPro" id="IPR002347">
    <property type="entry name" value="SDR_fam"/>
</dbReference>